<evidence type="ECO:0000256" key="1">
    <source>
        <dbReference type="ARBA" id="ARBA00009667"/>
    </source>
</evidence>
<dbReference type="Pfam" id="PF00977">
    <property type="entry name" value="His_biosynth"/>
    <property type="match status" value="1"/>
</dbReference>
<dbReference type="EMBL" id="QURL01000005">
    <property type="protein sequence ID" value="RFC63098.1"/>
    <property type="molecule type" value="Genomic_DNA"/>
</dbReference>
<dbReference type="PANTHER" id="PTHR43090">
    <property type="entry name" value="1-(5-PHOSPHORIBOSYL)-5-[(5-PHOSPHORIBOSYLAMINO)METHYLIDENEAMINO] IMIDAZOLE-4-CARBOXAMIDE ISOMERASE"/>
    <property type="match status" value="1"/>
</dbReference>
<comment type="caution">
    <text evidence="6">The sequence shown here is derived from an EMBL/GenBank/DDBJ whole genome shotgun (WGS) entry which is preliminary data.</text>
</comment>
<reference evidence="6 7" key="1">
    <citation type="submission" date="2018-08" db="EMBL/GenBank/DDBJ databases">
        <title>Fulvimarina sp. 85, whole genome shotgun sequence.</title>
        <authorList>
            <person name="Tuo L."/>
        </authorList>
    </citation>
    <scope>NUCLEOTIDE SEQUENCE [LARGE SCALE GENOMIC DNA]</scope>
    <source>
        <strain evidence="6 7">85</strain>
    </source>
</reference>
<dbReference type="InterPro" id="IPR013785">
    <property type="entry name" value="Aldolase_TIM"/>
</dbReference>
<evidence type="ECO:0000256" key="4">
    <source>
        <dbReference type="ARBA" id="ARBA00029440"/>
    </source>
</evidence>
<dbReference type="SUPFAM" id="SSF51366">
    <property type="entry name" value="Ribulose-phoshate binding barrel"/>
    <property type="match status" value="1"/>
</dbReference>
<gene>
    <name evidence="6" type="ORF">DYI37_14295</name>
</gene>
<dbReference type="GO" id="GO:0003949">
    <property type="term" value="F:1-(5-phosphoribosyl)-5-[(5-phosphoribosylamino)methylideneamino]imidazole-4-carboxamide isomerase activity"/>
    <property type="evidence" value="ECO:0007669"/>
    <property type="project" value="InterPro"/>
</dbReference>
<dbReference type="GO" id="GO:0000162">
    <property type="term" value="P:L-tryptophan biosynthetic process"/>
    <property type="evidence" value="ECO:0007669"/>
    <property type="project" value="TreeGrafter"/>
</dbReference>
<name>A0A371X1I7_9HYPH</name>
<evidence type="ECO:0000256" key="5">
    <source>
        <dbReference type="RuleBase" id="RU003657"/>
    </source>
</evidence>
<evidence type="ECO:0000313" key="7">
    <source>
        <dbReference type="Proteomes" id="UP000264310"/>
    </source>
</evidence>
<keyword evidence="3 5" id="KW-0368">Histidine biosynthesis</keyword>
<comment type="similarity">
    <text evidence="1 5">Belongs to the HisA/HisF family.</text>
</comment>
<evidence type="ECO:0000256" key="2">
    <source>
        <dbReference type="ARBA" id="ARBA00022605"/>
    </source>
</evidence>
<evidence type="ECO:0000256" key="3">
    <source>
        <dbReference type="ARBA" id="ARBA00023102"/>
    </source>
</evidence>
<dbReference type="InterPro" id="IPR011060">
    <property type="entry name" value="RibuloseP-bd_barrel"/>
</dbReference>
<organism evidence="6 7">
    <name type="scientific">Fulvimarina endophytica</name>
    <dbReference type="NCBI Taxonomy" id="2293836"/>
    <lineage>
        <taxon>Bacteria</taxon>
        <taxon>Pseudomonadati</taxon>
        <taxon>Pseudomonadota</taxon>
        <taxon>Alphaproteobacteria</taxon>
        <taxon>Hyphomicrobiales</taxon>
        <taxon>Aurantimonadaceae</taxon>
        <taxon>Fulvimarina</taxon>
    </lineage>
</organism>
<evidence type="ECO:0000313" key="6">
    <source>
        <dbReference type="EMBL" id="RFC63098.1"/>
    </source>
</evidence>
<dbReference type="InterPro" id="IPR044524">
    <property type="entry name" value="Isoase_HisA-like"/>
</dbReference>
<accession>A0A371X1I7</accession>
<comment type="pathway">
    <text evidence="4">Amino-acid biosynthesis.</text>
</comment>
<dbReference type="PANTHER" id="PTHR43090:SF2">
    <property type="entry name" value="1-(5-PHOSPHORIBOSYL)-5-[(5-PHOSPHORIBOSYLAMINO)METHYLIDENEAMINO] IMIDAZOLE-4-CARBOXAMIDE ISOMERASE"/>
    <property type="match status" value="1"/>
</dbReference>
<dbReference type="InterPro" id="IPR006062">
    <property type="entry name" value="His_biosynth"/>
</dbReference>
<dbReference type="GO" id="GO:0005737">
    <property type="term" value="C:cytoplasm"/>
    <property type="evidence" value="ECO:0007669"/>
    <property type="project" value="TreeGrafter"/>
</dbReference>
<protein>
    <submittedName>
        <fullName evidence="6">Nickel transporter</fullName>
    </submittedName>
</protein>
<dbReference type="Proteomes" id="UP000264310">
    <property type="component" value="Unassembled WGS sequence"/>
</dbReference>
<keyword evidence="7" id="KW-1185">Reference proteome</keyword>
<keyword evidence="2 5" id="KW-0028">Amino-acid biosynthesis</keyword>
<dbReference type="Gene3D" id="3.20.20.70">
    <property type="entry name" value="Aldolase class I"/>
    <property type="match status" value="1"/>
</dbReference>
<proteinExistence type="inferred from homology"/>
<dbReference type="AlphaFoldDB" id="A0A371X1I7"/>
<dbReference type="GO" id="GO:0000105">
    <property type="term" value="P:L-histidine biosynthetic process"/>
    <property type="evidence" value="ECO:0007669"/>
    <property type="project" value="UniProtKB-KW"/>
</dbReference>
<sequence>MRPADIPTQCPCHCAPRCGFMIDAPHSIIDRERQGISTSMQLIPVIDLMNGLVVKGRGGERESYRPIETPLAESADATAVVAGLRRVTGANVFYIADLDAIMHQAPQRDRLCDLIDAFPEITFWLDGGFRSVDEADAFLKTLGAGSRMLAVLGTETLCEQLPERGAASEGNSPFVLSLDYGPEGYRGLPEIREDADRWPSDVVLMSMRNVGRSLGPDFERLAEVRRAMGNGRLFAAGGVRGEEDLRRLGEMGIAGALVASALHSGAIRVEPERGA</sequence>
<dbReference type="CDD" id="cd04723">
    <property type="entry name" value="HisA_HisF"/>
    <property type="match status" value="1"/>
</dbReference>